<feature type="compositionally biased region" description="Low complexity" evidence="1">
    <location>
        <begin position="273"/>
        <end position="287"/>
    </location>
</feature>
<dbReference type="AlphaFoldDB" id="A0A6H5GFD3"/>
<feature type="compositionally biased region" description="Low complexity" evidence="1">
    <location>
        <begin position="296"/>
        <end position="310"/>
    </location>
</feature>
<dbReference type="EMBL" id="CADCXU010011982">
    <property type="protein sequence ID" value="CAB0002234.1"/>
    <property type="molecule type" value="Genomic_DNA"/>
</dbReference>
<feature type="region of interest" description="Disordered" evidence="1">
    <location>
        <begin position="650"/>
        <end position="673"/>
    </location>
</feature>
<feature type="region of interest" description="Disordered" evidence="1">
    <location>
        <begin position="273"/>
        <end position="368"/>
    </location>
</feature>
<gene>
    <name evidence="2" type="ORF">NTEN_LOCUS8021</name>
</gene>
<evidence type="ECO:0000256" key="1">
    <source>
        <dbReference type="SAM" id="MobiDB-lite"/>
    </source>
</evidence>
<evidence type="ECO:0000313" key="2">
    <source>
        <dbReference type="EMBL" id="CAB0002234.1"/>
    </source>
</evidence>
<proteinExistence type="predicted"/>
<protein>
    <submittedName>
        <fullName evidence="2">Uncharacterized protein</fullName>
    </submittedName>
</protein>
<keyword evidence="3" id="KW-1185">Reference proteome</keyword>
<dbReference type="OrthoDB" id="6631400at2759"/>
<sequence>MINESSTDILTRPKRISKCPTHGASAYNLSVLRTTGRKESEIKWTLSRWTSNLTRLTKREFRFVLAFENRPLRSEGGCSKENLEKLNPSRFPNTFVRKRNVHRYLKSGCPSRRSGVILDLLGREFIHIGITRSCSNIAKRICHVSSHVSQCELLKYEKSVIIYPNVVIQKWGFSRSLRQTMDDISTTVCPRDEPSPINLQNRVTRTRDRWNPCFIRSLRHYLRKNVSPCAFLINFPRGNCCFYVWAYDQCECTMQAQDAILWKSVAQTGTRAASAERSASREPAAGGASSGGGSADSGRSISASERSTSTTGGGGTPSTGTGSANDRSESGEQTAPTNYTTTPGGGGGSRPESGLPPPPPQDKPWNYSSLDLINSGAAFWQNYSGKYLALLNSAQQQQQTQFRTTNPLLTSIWKDFRIAPEKAMGLPTHRTLPLLENELIIVNSVIRKRASHGPHQILIWNLFTFDEAPLNCTPTYHRTFICYTRTSSPTNAYNCGMDTSIKPRFDLQKQVVPYLQRLRATLEEPATEKGQNTEDEIPFRKRAPFFHPWAEGVDRILAEETKQPLYTFFPMERKHLQLFTPTEHIGSFRGRVHNSMCALCVYVAEGKDMAKRLRGPWIYVVLFVGCVHNKNPAKACRHLRGLVCKQAVRTTEKDPQPKKGKMQITFNPRHGPG</sequence>
<organism evidence="2 3">
    <name type="scientific">Nesidiocoris tenuis</name>
    <dbReference type="NCBI Taxonomy" id="355587"/>
    <lineage>
        <taxon>Eukaryota</taxon>
        <taxon>Metazoa</taxon>
        <taxon>Ecdysozoa</taxon>
        <taxon>Arthropoda</taxon>
        <taxon>Hexapoda</taxon>
        <taxon>Insecta</taxon>
        <taxon>Pterygota</taxon>
        <taxon>Neoptera</taxon>
        <taxon>Paraneoptera</taxon>
        <taxon>Hemiptera</taxon>
        <taxon>Heteroptera</taxon>
        <taxon>Panheteroptera</taxon>
        <taxon>Cimicomorpha</taxon>
        <taxon>Miridae</taxon>
        <taxon>Dicyphina</taxon>
        <taxon>Nesidiocoris</taxon>
    </lineage>
</organism>
<accession>A0A6H5GFD3</accession>
<name>A0A6H5GFD3_9HEMI</name>
<evidence type="ECO:0000313" key="3">
    <source>
        <dbReference type="Proteomes" id="UP000479000"/>
    </source>
</evidence>
<reference evidence="2 3" key="1">
    <citation type="submission" date="2020-02" db="EMBL/GenBank/DDBJ databases">
        <authorList>
            <person name="Ferguson B K."/>
        </authorList>
    </citation>
    <scope>NUCLEOTIDE SEQUENCE [LARGE SCALE GENOMIC DNA]</scope>
</reference>
<dbReference type="Proteomes" id="UP000479000">
    <property type="component" value="Unassembled WGS sequence"/>
</dbReference>